<protein>
    <submittedName>
        <fullName evidence="1">Transmembrane protease serine 11E</fullName>
    </submittedName>
</protein>
<dbReference type="InterPro" id="IPR043504">
    <property type="entry name" value="Peptidase_S1_PA_chymotrypsin"/>
</dbReference>
<dbReference type="Gene3D" id="2.40.10.10">
    <property type="entry name" value="Trypsin-like serine proteases"/>
    <property type="match status" value="1"/>
</dbReference>
<dbReference type="GO" id="GO:0006508">
    <property type="term" value="P:proteolysis"/>
    <property type="evidence" value="ECO:0007669"/>
    <property type="project" value="UniProtKB-KW"/>
</dbReference>
<keyword evidence="1" id="KW-0645">Protease</keyword>
<dbReference type="Proteomes" id="UP001174136">
    <property type="component" value="Unassembled WGS sequence"/>
</dbReference>
<reference evidence="1" key="1">
    <citation type="journal article" date="2023" name="Front. Mar. Sci.">
        <title>A new Merluccius polli reference genome to investigate the effects of global change in West African waters.</title>
        <authorList>
            <person name="Mateo J.L."/>
            <person name="Blanco-Fernandez C."/>
            <person name="Garcia-Vazquez E."/>
            <person name="Machado-Schiaffino G."/>
        </authorList>
    </citation>
    <scope>NUCLEOTIDE SEQUENCE</scope>
    <source>
        <strain evidence="1">C29</strain>
        <tissue evidence="1">Fin</tissue>
    </source>
</reference>
<organism evidence="1 2">
    <name type="scientific">Merluccius polli</name>
    <name type="common">Benguela hake</name>
    <name type="synonym">Merluccius cadenati</name>
    <dbReference type="NCBI Taxonomy" id="89951"/>
    <lineage>
        <taxon>Eukaryota</taxon>
        <taxon>Metazoa</taxon>
        <taxon>Chordata</taxon>
        <taxon>Craniata</taxon>
        <taxon>Vertebrata</taxon>
        <taxon>Euteleostomi</taxon>
        <taxon>Actinopterygii</taxon>
        <taxon>Neopterygii</taxon>
        <taxon>Teleostei</taxon>
        <taxon>Neoteleostei</taxon>
        <taxon>Acanthomorphata</taxon>
        <taxon>Zeiogadaria</taxon>
        <taxon>Gadariae</taxon>
        <taxon>Gadiformes</taxon>
        <taxon>Gadoidei</taxon>
        <taxon>Merlucciidae</taxon>
        <taxon>Merluccius</taxon>
    </lineage>
</organism>
<keyword evidence="1" id="KW-0812">Transmembrane</keyword>
<keyword evidence="2" id="KW-1185">Reference proteome</keyword>
<accession>A0AA47M2L3</accession>
<keyword evidence="1" id="KW-0378">Hydrolase</keyword>
<evidence type="ECO:0000313" key="1">
    <source>
        <dbReference type="EMBL" id="KAK0132443.1"/>
    </source>
</evidence>
<gene>
    <name evidence="1" type="primary">Tmprss11e</name>
    <name evidence="1" type="ORF">N1851_032671</name>
</gene>
<name>A0AA47M2L3_MERPO</name>
<keyword evidence="1" id="KW-0472">Membrane</keyword>
<dbReference type="InterPro" id="IPR009003">
    <property type="entry name" value="Peptidase_S1_PA"/>
</dbReference>
<sequence length="125" mass="13473">MSCSLCRESRSMHKLSARGFQYSSLHRSQCDPRVVAQPQPLLCHGIGEGTVEGLCSATVEESFYVAGVTSFGEECGLPHRPGPYAQSSGFSTWLDRTQAEASSVPACRLATAVSITFLGTIWMLV</sequence>
<comment type="caution">
    <text evidence="1">The sequence shown here is derived from an EMBL/GenBank/DDBJ whole genome shotgun (WGS) entry which is preliminary data.</text>
</comment>
<dbReference type="EMBL" id="JAOPHQ010006263">
    <property type="protein sequence ID" value="KAK0132443.1"/>
    <property type="molecule type" value="Genomic_DNA"/>
</dbReference>
<proteinExistence type="predicted"/>
<dbReference type="AlphaFoldDB" id="A0AA47M2L3"/>
<dbReference type="GO" id="GO:0008233">
    <property type="term" value="F:peptidase activity"/>
    <property type="evidence" value="ECO:0007669"/>
    <property type="project" value="UniProtKB-KW"/>
</dbReference>
<dbReference type="SUPFAM" id="SSF50494">
    <property type="entry name" value="Trypsin-like serine proteases"/>
    <property type="match status" value="1"/>
</dbReference>
<evidence type="ECO:0000313" key="2">
    <source>
        <dbReference type="Proteomes" id="UP001174136"/>
    </source>
</evidence>